<dbReference type="EMBL" id="BTGU01000144">
    <property type="protein sequence ID" value="GMN63188.1"/>
    <property type="molecule type" value="Genomic_DNA"/>
</dbReference>
<dbReference type="PANTHER" id="PTHR33625:SF4">
    <property type="entry name" value="OS08G0179900 PROTEIN"/>
    <property type="match status" value="1"/>
</dbReference>
<keyword evidence="3" id="KW-1185">Reference proteome</keyword>
<reference evidence="2" key="1">
    <citation type="submission" date="2023-07" db="EMBL/GenBank/DDBJ databases">
        <title>draft genome sequence of fig (Ficus carica).</title>
        <authorList>
            <person name="Takahashi T."/>
            <person name="Nishimura K."/>
        </authorList>
    </citation>
    <scope>NUCLEOTIDE SEQUENCE</scope>
</reference>
<sequence>MGGGVMRAAAASKVAGIGGGSVVHGGFRGYQAAPAVEQALRKSPMPASAILSSSSSSSSAKATAADVAPIQRPAWEMDDLIMVAGEPMPRSVSLVFGSSFEELSLKQRVYLFSPESSESGELAATNQLSGLSLCPNHYSETKSCLAVETPNPALKAFKLLSRSTEAQLIICKCLPPSKMLVTVVASIASDPNVWNAVMQNPVLQDFMKSNQMTAESQEHVFPENFEKSSEGHVFSENFEKSAEGTEAGNSENWFKDMLENIKLTVVDLVSSLSSSLQNIFGFSSDVNADTKTTAMDITIGATFMGLATLVAMVVLLKRG</sequence>
<accession>A0AA88DWW1</accession>
<keyword evidence="1" id="KW-1133">Transmembrane helix</keyword>
<dbReference type="PANTHER" id="PTHR33625">
    <property type="entry name" value="OS08G0179900 PROTEIN"/>
    <property type="match status" value="1"/>
</dbReference>
<protein>
    <submittedName>
        <fullName evidence="2">Uncharacterized protein</fullName>
    </submittedName>
</protein>
<dbReference type="AlphaFoldDB" id="A0AA88DWW1"/>
<dbReference type="Proteomes" id="UP001187192">
    <property type="component" value="Unassembled WGS sequence"/>
</dbReference>
<proteinExistence type="predicted"/>
<name>A0AA88DWW1_FICCA</name>
<evidence type="ECO:0000313" key="2">
    <source>
        <dbReference type="EMBL" id="GMN63188.1"/>
    </source>
</evidence>
<organism evidence="2 3">
    <name type="scientific">Ficus carica</name>
    <name type="common">Common fig</name>
    <dbReference type="NCBI Taxonomy" id="3494"/>
    <lineage>
        <taxon>Eukaryota</taxon>
        <taxon>Viridiplantae</taxon>
        <taxon>Streptophyta</taxon>
        <taxon>Embryophyta</taxon>
        <taxon>Tracheophyta</taxon>
        <taxon>Spermatophyta</taxon>
        <taxon>Magnoliopsida</taxon>
        <taxon>eudicotyledons</taxon>
        <taxon>Gunneridae</taxon>
        <taxon>Pentapetalae</taxon>
        <taxon>rosids</taxon>
        <taxon>fabids</taxon>
        <taxon>Rosales</taxon>
        <taxon>Moraceae</taxon>
        <taxon>Ficeae</taxon>
        <taxon>Ficus</taxon>
    </lineage>
</organism>
<keyword evidence="1" id="KW-0472">Membrane</keyword>
<keyword evidence="1" id="KW-0812">Transmembrane</keyword>
<feature type="transmembrane region" description="Helical" evidence="1">
    <location>
        <begin position="297"/>
        <end position="316"/>
    </location>
</feature>
<gene>
    <name evidence="2" type="ORF">TIFTF001_032266</name>
</gene>
<evidence type="ECO:0000313" key="3">
    <source>
        <dbReference type="Proteomes" id="UP001187192"/>
    </source>
</evidence>
<evidence type="ECO:0000256" key="1">
    <source>
        <dbReference type="SAM" id="Phobius"/>
    </source>
</evidence>
<comment type="caution">
    <text evidence="2">The sequence shown here is derived from an EMBL/GenBank/DDBJ whole genome shotgun (WGS) entry which is preliminary data.</text>
</comment>